<feature type="transmembrane region" description="Helical" evidence="1">
    <location>
        <begin position="31"/>
        <end position="49"/>
    </location>
</feature>
<evidence type="ECO:0000256" key="1">
    <source>
        <dbReference type="SAM" id="Phobius"/>
    </source>
</evidence>
<gene>
    <name evidence="2" type="ORF">SAMN05216324_101202</name>
</gene>
<evidence type="ECO:0008006" key="4">
    <source>
        <dbReference type="Google" id="ProtNLM"/>
    </source>
</evidence>
<sequence length="56" mass="6215">MKSLLWLVAVICIIVWLLGMLNIVPGISTSYLIHVLLVIAIVVILYNIISGRKPLD</sequence>
<reference evidence="3" key="1">
    <citation type="submission" date="2016-10" db="EMBL/GenBank/DDBJ databases">
        <authorList>
            <person name="Varghese N."/>
            <person name="Submissions S."/>
        </authorList>
    </citation>
    <scope>NUCLEOTIDE SEQUENCE [LARGE SCALE GENOMIC DNA]</scope>
    <source>
        <strain evidence="3">SUR2</strain>
    </source>
</reference>
<dbReference type="RefSeq" id="WP_139255387.1">
    <property type="nucleotide sequence ID" value="NZ_FPKW01000001.1"/>
</dbReference>
<proteinExistence type="predicted"/>
<organism evidence="2 3">
    <name type="scientific">Chryseobacterium limigenitum</name>
    <dbReference type="NCBI Taxonomy" id="1612149"/>
    <lineage>
        <taxon>Bacteria</taxon>
        <taxon>Pseudomonadati</taxon>
        <taxon>Bacteroidota</taxon>
        <taxon>Flavobacteriia</taxon>
        <taxon>Flavobacteriales</taxon>
        <taxon>Weeksellaceae</taxon>
        <taxon>Chryseobacterium group</taxon>
        <taxon>Chryseobacterium</taxon>
    </lineage>
</organism>
<dbReference type="NCBIfam" id="NF033488">
    <property type="entry name" value="lmo0937_fam_TM"/>
    <property type="match status" value="1"/>
</dbReference>
<dbReference type="STRING" id="1612149.SAMN05216324_101202"/>
<keyword evidence="3" id="KW-1185">Reference proteome</keyword>
<feature type="transmembrane region" description="Helical" evidence="1">
    <location>
        <begin position="6"/>
        <end position="24"/>
    </location>
</feature>
<dbReference type="AlphaFoldDB" id="A0A1K2ICT7"/>
<protein>
    <recommendedName>
        <fullName evidence="4">Lmo0937 family membrane protein</fullName>
    </recommendedName>
</protein>
<evidence type="ECO:0000313" key="3">
    <source>
        <dbReference type="Proteomes" id="UP000182034"/>
    </source>
</evidence>
<keyword evidence="1" id="KW-1133">Transmembrane helix</keyword>
<dbReference type="Pfam" id="PF18919">
    <property type="entry name" value="DUF5670"/>
    <property type="match status" value="1"/>
</dbReference>
<keyword evidence="1" id="KW-0812">Transmembrane</keyword>
<name>A0A1K2ICT7_9FLAO</name>
<keyword evidence="1" id="KW-0472">Membrane</keyword>
<dbReference type="OrthoDB" id="1179846at2"/>
<accession>A0A1K2ICT7</accession>
<dbReference type="InterPro" id="IPR043727">
    <property type="entry name" value="Lmo0937-like"/>
</dbReference>
<dbReference type="EMBL" id="FPKW01000001">
    <property type="protein sequence ID" value="SFZ90082.1"/>
    <property type="molecule type" value="Genomic_DNA"/>
</dbReference>
<dbReference type="Proteomes" id="UP000182034">
    <property type="component" value="Unassembled WGS sequence"/>
</dbReference>
<evidence type="ECO:0000313" key="2">
    <source>
        <dbReference type="EMBL" id="SFZ90082.1"/>
    </source>
</evidence>